<dbReference type="Proteomes" id="UP000693946">
    <property type="component" value="Linkage Group LG15"/>
</dbReference>
<accession>A0AAV6S742</accession>
<sequence length="67" mass="7763">MSKMEDTGFVTCWFKAQNTRSAETPLKHLKPWMFETAFCFGQQSSKKEAIGFGTFWLLVQSPEHKKC</sequence>
<evidence type="ECO:0000313" key="2">
    <source>
        <dbReference type="Proteomes" id="UP000693946"/>
    </source>
</evidence>
<evidence type="ECO:0000313" key="1">
    <source>
        <dbReference type="EMBL" id="KAG7512457.1"/>
    </source>
</evidence>
<comment type="caution">
    <text evidence="1">The sequence shown here is derived from an EMBL/GenBank/DDBJ whole genome shotgun (WGS) entry which is preliminary data.</text>
</comment>
<gene>
    <name evidence="1" type="ORF">JOB18_030246</name>
</gene>
<dbReference type="AlphaFoldDB" id="A0AAV6S742"/>
<proteinExistence type="predicted"/>
<dbReference type="EMBL" id="JAGKHQ010000007">
    <property type="protein sequence ID" value="KAG7512457.1"/>
    <property type="molecule type" value="Genomic_DNA"/>
</dbReference>
<keyword evidence="2" id="KW-1185">Reference proteome</keyword>
<name>A0AAV6S742_SOLSE</name>
<protein>
    <submittedName>
        <fullName evidence="1">Uncharacterized protein</fullName>
    </submittedName>
</protein>
<reference evidence="1 2" key="1">
    <citation type="journal article" date="2021" name="Sci. Rep.">
        <title>Chromosome anchoring in Senegalese sole (Solea senegalensis) reveals sex-associated markers and genome rearrangements in flatfish.</title>
        <authorList>
            <person name="Guerrero-Cozar I."/>
            <person name="Gomez-Garrido J."/>
            <person name="Berbel C."/>
            <person name="Martinez-Blanch J.F."/>
            <person name="Alioto T."/>
            <person name="Claros M.G."/>
            <person name="Gagnaire P.A."/>
            <person name="Manchado M."/>
        </authorList>
    </citation>
    <scope>NUCLEOTIDE SEQUENCE [LARGE SCALE GENOMIC DNA]</scope>
    <source>
        <strain evidence="1">Sse05_10M</strain>
    </source>
</reference>
<organism evidence="1 2">
    <name type="scientific">Solea senegalensis</name>
    <name type="common">Senegalese sole</name>
    <dbReference type="NCBI Taxonomy" id="28829"/>
    <lineage>
        <taxon>Eukaryota</taxon>
        <taxon>Metazoa</taxon>
        <taxon>Chordata</taxon>
        <taxon>Craniata</taxon>
        <taxon>Vertebrata</taxon>
        <taxon>Euteleostomi</taxon>
        <taxon>Actinopterygii</taxon>
        <taxon>Neopterygii</taxon>
        <taxon>Teleostei</taxon>
        <taxon>Neoteleostei</taxon>
        <taxon>Acanthomorphata</taxon>
        <taxon>Carangaria</taxon>
        <taxon>Pleuronectiformes</taxon>
        <taxon>Pleuronectoidei</taxon>
        <taxon>Soleidae</taxon>
        <taxon>Solea</taxon>
    </lineage>
</organism>